<feature type="region of interest" description="Disordered" evidence="1">
    <location>
        <begin position="15"/>
        <end position="40"/>
    </location>
</feature>
<name>A0A4S9ARH2_AURPU</name>
<dbReference type="EMBL" id="QZAR01000363">
    <property type="protein sequence ID" value="THW82414.1"/>
    <property type="molecule type" value="Genomic_DNA"/>
</dbReference>
<reference evidence="2 3" key="1">
    <citation type="submission" date="2018-10" db="EMBL/GenBank/DDBJ databases">
        <title>Fifty Aureobasidium pullulans genomes reveal a recombining polyextremotolerant generalist.</title>
        <authorList>
            <person name="Gostincar C."/>
            <person name="Turk M."/>
            <person name="Zajc J."/>
            <person name="Gunde-Cimerman N."/>
        </authorList>
    </citation>
    <scope>NUCLEOTIDE SEQUENCE [LARGE SCALE GENOMIC DNA]</scope>
    <source>
        <strain evidence="2 3">EXF-10507</strain>
    </source>
</reference>
<evidence type="ECO:0000256" key="1">
    <source>
        <dbReference type="SAM" id="MobiDB-lite"/>
    </source>
</evidence>
<proteinExistence type="predicted"/>
<evidence type="ECO:0000313" key="2">
    <source>
        <dbReference type="EMBL" id="THW82414.1"/>
    </source>
</evidence>
<dbReference type="AlphaFoldDB" id="A0A4S9ARH2"/>
<gene>
    <name evidence="2" type="ORF">D6D15_10212</name>
</gene>
<evidence type="ECO:0008006" key="4">
    <source>
        <dbReference type="Google" id="ProtNLM"/>
    </source>
</evidence>
<organism evidence="2 3">
    <name type="scientific">Aureobasidium pullulans</name>
    <name type="common">Black yeast</name>
    <name type="synonym">Pullularia pullulans</name>
    <dbReference type="NCBI Taxonomy" id="5580"/>
    <lineage>
        <taxon>Eukaryota</taxon>
        <taxon>Fungi</taxon>
        <taxon>Dikarya</taxon>
        <taxon>Ascomycota</taxon>
        <taxon>Pezizomycotina</taxon>
        <taxon>Dothideomycetes</taxon>
        <taxon>Dothideomycetidae</taxon>
        <taxon>Dothideales</taxon>
        <taxon>Saccotheciaceae</taxon>
        <taxon>Aureobasidium</taxon>
    </lineage>
</organism>
<comment type="caution">
    <text evidence="2">The sequence shown here is derived from an EMBL/GenBank/DDBJ whole genome shotgun (WGS) entry which is preliminary data.</text>
</comment>
<dbReference type="Proteomes" id="UP000304928">
    <property type="component" value="Unassembled WGS sequence"/>
</dbReference>
<evidence type="ECO:0000313" key="3">
    <source>
        <dbReference type="Proteomes" id="UP000304928"/>
    </source>
</evidence>
<sequence length="471" mass="53170">MLSFDTISTIFSSNQHLPTTSSESTNNMSAPSVVDGQTGNPTPPILTLPVEILSMIFRECDDNWENLPDLPNIRGTCKFFDSIVAPMLAAEWSGCLRIYLSRPSVKGLGTMSSTFASQVKTIRLYTLRYNSVPKPDLFARGREHNKRRQDICTEERWSASTYNSPRKKLLEDIDNHNERVARQNQYLVAGGPLADLLQALHSLKACNNADVSFEVFDSPRLYRSGVVESMTIFGIDASPQTHDTSSIVKILAHAINLSQYPVKAITLETSYGIRPPNKIQLEDMFWNRLPSVPEVYIKMQKRKSEAVLREPSHPNFKVISISSERNHLTMTDQSFRLDYTGRYDPQFSRPNYGAFYDFIRGKQFQKVTLNNVHAHHDFIGSGLNLRSENLVCLEICGVSLTKSFDEDGRLGTALIFLGHLKSMSTLQSLTLSGIVDGDHGDIQQDEVIWNGQEEIQMGLDVLIRKVKIWYI</sequence>
<protein>
    <recommendedName>
        <fullName evidence="4">F-box domain-containing protein</fullName>
    </recommendedName>
</protein>
<accession>A0A4S9ARH2</accession>